<feature type="chain" id="PRO_5046566333" evidence="1">
    <location>
        <begin position="28"/>
        <end position="133"/>
    </location>
</feature>
<dbReference type="RefSeq" id="WP_284921745.1">
    <property type="nucleotide sequence ID" value="NZ_CP126980.1"/>
</dbReference>
<dbReference type="EMBL" id="CP126980">
    <property type="protein sequence ID" value="WIN00241.1"/>
    <property type="molecule type" value="Genomic_DNA"/>
</dbReference>
<sequence>MRWLKRTAAVTVAVFATLLLTANSALAFTNYGAYSQINCNHNISGVTYVCGTIPSHSSAHWIQSMLDCQGATTTSYQVIDADNGNVVDSGSCSVYGSTSWKYTVGLYGNYNVKVWGSFGVATIRNCTSSCTVH</sequence>
<evidence type="ECO:0000313" key="2">
    <source>
        <dbReference type="EMBL" id="WIN00241.1"/>
    </source>
</evidence>
<dbReference type="Proteomes" id="UP001240150">
    <property type="component" value="Chromosome"/>
</dbReference>
<accession>A0ABY8WQV6</accession>
<feature type="signal peptide" evidence="1">
    <location>
        <begin position="1"/>
        <end position="27"/>
    </location>
</feature>
<reference evidence="2 3" key="1">
    <citation type="submission" date="2023-06" db="EMBL/GenBank/DDBJ databases">
        <authorList>
            <person name="Yushchuk O."/>
            <person name="Binda E."/>
            <person name="Ruckert-Reed C."/>
            <person name="Fedorenko V."/>
            <person name="Kalinowski J."/>
            <person name="Marinelli F."/>
        </authorList>
    </citation>
    <scope>NUCLEOTIDE SEQUENCE [LARGE SCALE GENOMIC DNA]</scope>
    <source>
        <strain evidence="2 3">NRRL 3884</strain>
    </source>
</reference>
<evidence type="ECO:0000313" key="3">
    <source>
        <dbReference type="Proteomes" id="UP001240150"/>
    </source>
</evidence>
<protein>
    <submittedName>
        <fullName evidence="2">Uncharacterized protein</fullName>
    </submittedName>
</protein>
<evidence type="ECO:0000256" key="1">
    <source>
        <dbReference type="SAM" id="SignalP"/>
    </source>
</evidence>
<proteinExistence type="predicted"/>
<keyword evidence="1" id="KW-0732">Signal</keyword>
<organism evidence="2 3">
    <name type="scientific">Actinoplanes oblitus</name>
    <dbReference type="NCBI Taxonomy" id="3040509"/>
    <lineage>
        <taxon>Bacteria</taxon>
        <taxon>Bacillati</taxon>
        <taxon>Actinomycetota</taxon>
        <taxon>Actinomycetes</taxon>
        <taxon>Micromonosporales</taxon>
        <taxon>Micromonosporaceae</taxon>
        <taxon>Actinoplanes</taxon>
    </lineage>
</organism>
<keyword evidence="3" id="KW-1185">Reference proteome</keyword>
<gene>
    <name evidence="2" type="ORF">ACTOB_003935</name>
</gene>
<name>A0ABY8WQV6_9ACTN</name>